<sequence length="61" mass="7131">MLKYCKTILTKVSFDIALFEKELRKAIGILVPGEREELRSWCFVEFGQSQAHGPILHRYFS</sequence>
<evidence type="ECO:0008006" key="3">
    <source>
        <dbReference type="Google" id="ProtNLM"/>
    </source>
</evidence>
<gene>
    <name evidence="1" type="ORF">FUAX_27680</name>
</gene>
<organism evidence="1 2">
    <name type="scientific">Fulvitalea axinellae</name>
    <dbReference type="NCBI Taxonomy" id="1182444"/>
    <lineage>
        <taxon>Bacteria</taxon>
        <taxon>Pseudomonadati</taxon>
        <taxon>Bacteroidota</taxon>
        <taxon>Cytophagia</taxon>
        <taxon>Cytophagales</taxon>
        <taxon>Persicobacteraceae</taxon>
        <taxon>Fulvitalea</taxon>
    </lineage>
</organism>
<proteinExistence type="predicted"/>
<dbReference type="Proteomes" id="UP001348817">
    <property type="component" value="Chromosome"/>
</dbReference>
<evidence type="ECO:0000313" key="2">
    <source>
        <dbReference type="Proteomes" id="UP001348817"/>
    </source>
</evidence>
<dbReference type="EMBL" id="AP025314">
    <property type="protein sequence ID" value="BDD10336.1"/>
    <property type="molecule type" value="Genomic_DNA"/>
</dbReference>
<dbReference type="KEGG" id="fax:FUAX_27680"/>
<accession>A0AAU9CMQ1</accession>
<evidence type="ECO:0000313" key="1">
    <source>
        <dbReference type="EMBL" id="BDD10336.1"/>
    </source>
</evidence>
<dbReference type="RefSeq" id="WP_338391899.1">
    <property type="nucleotide sequence ID" value="NZ_AP025314.1"/>
</dbReference>
<name>A0AAU9CMQ1_9BACT</name>
<reference evidence="1 2" key="1">
    <citation type="submission" date="2021-12" db="EMBL/GenBank/DDBJ databases">
        <title>Genome sequencing of bacteria with rrn-lacking chromosome and rrn-plasmid.</title>
        <authorList>
            <person name="Anda M."/>
            <person name="Iwasaki W."/>
        </authorList>
    </citation>
    <scope>NUCLEOTIDE SEQUENCE [LARGE SCALE GENOMIC DNA]</scope>
    <source>
        <strain evidence="1 2">DSM 100852</strain>
    </source>
</reference>
<keyword evidence="2" id="KW-1185">Reference proteome</keyword>
<protein>
    <recommendedName>
        <fullName evidence="3">Transposase</fullName>
    </recommendedName>
</protein>
<dbReference type="AlphaFoldDB" id="A0AAU9CMQ1"/>